<dbReference type="Proteomes" id="UP001158297">
    <property type="component" value="Unassembled WGS sequence"/>
</dbReference>
<reference evidence="1" key="1">
    <citation type="submission" date="2022-09" db="EMBL/GenBank/DDBJ databases">
        <title>Intensive care unit water sources are persistently colonized with multi-drug resistant bacteria and are the site of extensive horizontal gene transfer of antibiotic resistance genes.</title>
        <authorList>
            <person name="Diorio-Toth L."/>
        </authorList>
    </citation>
    <scope>NUCLEOTIDE SEQUENCE</scope>
    <source>
        <strain evidence="1">GD04130</strain>
    </source>
</reference>
<dbReference type="AlphaFoldDB" id="A0AA42HTX2"/>
<sequence length="98" mass="10701">METKRIKGVDPLAIDKKVLAAVKKNASPWDCGDRYRIAIRNSAGQIYRVVEMDSLGIYMGVEQSLDALGLCNQVAKNRPVDGFDSIYVLPDATPSSDA</sequence>
<accession>A0AA42HTX2</accession>
<name>A0AA42HTX2_9BURK</name>
<comment type="caution">
    <text evidence="1">The sequence shown here is derived from an EMBL/GenBank/DDBJ whole genome shotgun (WGS) entry which is preliminary data.</text>
</comment>
<evidence type="ECO:0000313" key="1">
    <source>
        <dbReference type="EMBL" id="MDH0364228.1"/>
    </source>
</evidence>
<organism evidence="1 2">
    <name type="scientific">Comamonas aquatica</name>
    <dbReference type="NCBI Taxonomy" id="225991"/>
    <lineage>
        <taxon>Bacteria</taxon>
        <taxon>Pseudomonadati</taxon>
        <taxon>Pseudomonadota</taxon>
        <taxon>Betaproteobacteria</taxon>
        <taxon>Burkholderiales</taxon>
        <taxon>Comamonadaceae</taxon>
        <taxon>Comamonas</taxon>
    </lineage>
</organism>
<proteinExistence type="predicted"/>
<dbReference type="RefSeq" id="WP_279860384.1">
    <property type="nucleotide sequence ID" value="NZ_JAODZU010000018.1"/>
</dbReference>
<protein>
    <submittedName>
        <fullName evidence="1">Uncharacterized protein</fullName>
    </submittedName>
</protein>
<evidence type="ECO:0000313" key="2">
    <source>
        <dbReference type="Proteomes" id="UP001158297"/>
    </source>
</evidence>
<dbReference type="EMBL" id="JAODZU010000018">
    <property type="protein sequence ID" value="MDH0364228.1"/>
    <property type="molecule type" value="Genomic_DNA"/>
</dbReference>
<gene>
    <name evidence="1" type="ORF">N7330_14390</name>
</gene>